<proteinExistence type="predicted"/>
<evidence type="ECO:0000313" key="2">
    <source>
        <dbReference type="Proteomes" id="UP000318307"/>
    </source>
</evidence>
<dbReference type="Proteomes" id="UP000318307">
    <property type="component" value="Unassembled WGS sequence"/>
</dbReference>
<reference evidence="1 2" key="1">
    <citation type="submission" date="2019-07" db="EMBL/GenBank/DDBJ databases">
        <title>Genome sequencing of 100 strains of the haloalkaliphilic chemolithoautotrophic sulfur-oxidizing bacterium Thioalkalivibrio.</title>
        <authorList>
            <person name="Muyzer G."/>
        </authorList>
    </citation>
    <scope>NUCLEOTIDE SEQUENCE [LARGE SCALE GENOMIC DNA]</scope>
    <source>
        <strain evidence="1 2">ASO4-4</strain>
    </source>
</reference>
<protein>
    <recommendedName>
        <fullName evidence="3">Regulatory Fis family protein</fullName>
    </recommendedName>
</protein>
<gene>
    <name evidence="1" type="ORF">LZ24_03306</name>
</gene>
<keyword evidence="2" id="KW-1185">Reference proteome</keyword>
<evidence type="ECO:0008006" key="3">
    <source>
        <dbReference type="Google" id="ProtNLM"/>
    </source>
</evidence>
<sequence length="69" mass="7876">MAKNEYSPDEELRALYNELGGNLSKMSRFLNINRSSLVKYLLRRGIHTETPKTTDPNAPVTDGKLFCIF</sequence>
<dbReference type="AlphaFoldDB" id="A0A562R243"/>
<dbReference type="EMBL" id="VLLC01000053">
    <property type="protein sequence ID" value="TWI63142.1"/>
    <property type="molecule type" value="Genomic_DNA"/>
</dbReference>
<comment type="caution">
    <text evidence="1">The sequence shown here is derived from an EMBL/GenBank/DDBJ whole genome shotgun (WGS) entry which is preliminary data.</text>
</comment>
<organism evidence="1 2">
    <name type="scientific">Desulfobotulus alkaliphilus</name>
    <dbReference type="NCBI Taxonomy" id="622671"/>
    <lineage>
        <taxon>Bacteria</taxon>
        <taxon>Pseudomonadati</taxon>
        <taxon>Thermodesulfobacteriota</taxon>
        <taxon>Desulfobacteria</taxon>
        <taxon>Desulfobacterales</taxon>
        <taxon>Desulfobacteraceae</taxon>
        <taxon>Desulfobotulus</taxon>
    </lineage>
</organism>
<name>A0A562R243_9BACT</name>
<accession>A0A562R243</accession>
<evidence type="ECO:0000313" key="1">
    <source>
        <dbReference type="EMBL" id="TWI63142.1"/>
    </source>
</evidence>